<dbReference type="InterPro" id="IPR014710">
    <property type="entry name" value="RmlC-like_jellyroll"/>
</dbReference>
<dbReference type="EMBL" id="QXML01000009">
    <property type="protein sequence ID" value="RIW13419.1"/>
    <property type="molecule type" value="Genomic_DNA"/>
</dbReference>
<organism evidence="2 3">
    <name type="scientific">Algoriphagus lacus</name>
    <dbReference type="NCBI Taxonomy" id="2056311"/>
    <lineage>
        <taxon>Bacteria</taxon>
        <taxon>Pseudomonadati</taxon>
        <taxon>Bacteroidota</taxon>
        <taxon>Cytophagia</taxon>
        <taxon>Cytophagales</taxon>
        <taxon>Cyclobacteriaceae</taxon>
        <taxon>Algoriphagus</taxon>
    </lineage>
</organism>
<dbReference type="OrthoDB" id="758145at2"/>
<comment type="caution">
    <text evidence="2">The sequence shown here is derived from an EMBL/GenBank/DDBJ whole genome shotgun (WGS) entry which is preliminary data.</text>
</comment>
<dbReference type="Proteomes" id="UP000283522">
    <property type="component" value="Unassembled WGS sequence"/>
</dbReference>
<sequence>MTSDNFIDYLLQFDTLNTQQIELIKSLLVIKDYKEGEYFLEAGRVSKEIGFILTGVFRVCYYNNKGEEITRYFLDEGNFMVDLMSYTSGISSTEYVQSVTTSKILTLNKSSMDTLSKTIITWDKIISKITVIALSEKLKKVSLMMPQDAAERYDFFLANFPHLANRVPLQYIASYIGITKSSLSRLRRDISKK</sequence>
<name>A0A418PNI9_9BACT</name>
<keyword evidence="3" id="KW-1185">Reference proteome</keyword>
<evidence type="ECO:0000313" key="3">
    <source>
        <dbReference type="Proteomes" id="UP000283522"/>
    </source>
</evidence>
<evidence type="ECO:0000259" key="1">
    <source>
        <dbReference type="PROSITE" id="PS50042"/>
    </source>
</evidence>
<dbReference type="Pfam" id="PF00027">
    <property type="entry name" value="cNMP_binding"/>
    <property type="match status" value="1"/>
</dbReference>
<gene>
    <name evidence="2" type="ORF">D0X99_16750</name>
</gene>
<dbReference type="SUPFAM" id="SSF51206">
    <property type="entry name" value="cAMP-binding domain-like"/>
    <property type="match status" value="1"/>
</dbReference>
<dbReference type="InterPro" id="IPR000595">
    <property type="entry name" value="cNMP-bd_dom"/>
</dbReference>
<dbReference type="PROSITE" id="PS50042">
    <property type="entry name" value="CNMP_BINDING_3"/>
    <property type="match status" value="1"/>
</dbReference>
<evidence type="ECO:0000313" key="2">
    <source>
        <dbReference type="EMBL" id="RIW13419.1"/>
    </source>
</evidence>
<reference evidence="2 3" key="1">
    <citation type="submission" date="2018-09" db="EMBL/GenBank/DDBJ databases">
        <authorList>
            <person name="Wang X."/>
            <person name="Du Z."/>
        </authorList>
    </citation>
    <scope>NUCLEOTIDE SEQUENCE [LARGE SCALE GENOMIC DNA]</scope>
    <source>
        <strain evidence="2 3">N3</strain>
    </source>
</reference>
<dbReference type="AlphaFoldDB" id="A0A418PNI9"/>
<dbReference type="CDD" id="cd00038">
    <property type="entry name" value="CAP_ED"/>
    <property type="match status" value="1"/>
</dbReference>
<feature type="domain" description="Cyclic nucleotide-binding" evidence="1">
    <location>
        <begin position="12"/>
        <end position="115"/>
    </location>
</feature>
<dbReference type="InterPro" id="IPR018490">
    <property type="entry name" value="cNMP-bd_dom_sf"/>
</dbReference>
<dbReference type="RefSeq" id="WP_119479005.1">
    <property type="nucleotide sequence ID" value="NZ_QXML01000009.1"/>
</dbReference>
<dbReference type="Gene3D" id="2.60.120.10">
    <property type="entry name" value="Jelly Rolls"/>
    <property type="match status" value="1"/>
</dbReference>
<accession>A0A418PNI9</accession>
<proteinExistence type="predicted"/>
<protein>
    <submittedName>
        <fullName evidence="2">Crp/Fnr family transcriptional regulator</fullName>
    </submittedName>
</protein>